<dbReference type="SUPFAM" id="SSF53756">
    <property type="entry name" value="UDP-Glycosyltransferase/glycogen phosphorylase"/>
    <property type="match status" value="1"/>
</dbReference>
<dbReference type="RefSeq" id="WP_317705126.1">
    <property type="nucleotide sequence ID" value="NZ_AP024714.1"/>
</dbReference>
<dbReference type="AlphaFoldDB" id="A0AAU9C650"/>
<name>A0AAU9C650_9GAMM</name>
<keyword evidence="2" id="KW-0328">Glycosyltransferase</keyword>
<keyword evidence="3" id="KW-1185">Reference proteome</keyword>
<dbReference type="GO" id="GO:0016757">
    <property type="term" value="F:glycosyltransferase activity"/>
    <property type="evidence" value="ECO:0007669"/>
    <property type="project" value="UniProtKB-KW"/>
</dbReference>
<dbReference type="InterPro" id="IPR028098">
    <property type="entry name" value="Glyco_trans_4-like_N"/>
</dbReference>
<dbReference type="EC" id="2.4.1.346" evidence="2"/>
<keyword evidence="2" id="KW-0808">Transferase</keyword>
<evidence type="ECO:0000313" key="2">
    <source>
        <dbReference type="EMBL" id="BCX82740.1"/>
    </source>
</evidence>
<dbReference type="EMBL" id="AP024714">
    <property type="protein sequence ID" value="BCX82740.1"/>
    <property type="molecule type" value="Genomic_DNA"/>
</dbReference>
<dbReference type="Pfam" id="PF13692">
    <property type="entry name" value="Glyco_trans_1_4"/>
    <property type="match status" value="1"/>
</dbReference>
<accession>A0AAU9C650</accession>
<dbReference type="CDD" id="cd03801">
    <property type="entry name" value="GT4_PimA-like"/>
    <property type="match status" value="1"/>
</dbReference>
<protein>
    <submittedName>
        <fullName evidence="2">Phosphatidyl-myo-inositol dimannoside synthase</fullName>
        <ecNumber evidence="2">2.4.1.346</ecNumber>
    </submittedName>
</protein>
<dbReference type="PANTHER" id="PTHR45947">
    <property type="entry name" value="SULFOQUINOVOSYL TRANSFERASE SQD2"/>
    <property type="match status" value="1"/>
</dbReference>
<dbReference type="Pfam" id="PF13439">
    <property type="entry name" value="Glyco_transf_4"/>
    <property type="match status" value="1"/>
</dbReference>
<reference evidence="3" key="1">
    <citation type="journal article" date="2024" name="Int. J. Syst. Evol. Microbiol.">
        <title>Methylomarinovum tepidoasis sp. nov., a moderately thermophilic methanotroph of the family Methylothermaceae isolated from a deep-sea hydrothermal field.</title>
        <authorList>
            <person name="Hirayama H."/>
            <person name="Takaki Y."/>
            <person name="Abe M."/>
            <person name="Miyazaki M."/>
            <person name="Uematsu K."/>
            <person name="Matsui Y."/>
            <person name="Takai K."/>
        </authorList>
    </citation>
    <scope>NUCLEOTIDE SEQUENCE [LARGE SCALE GENOMIC DNA]</scope>
    <source>
        <strain evidence="3">IT-9</strain>
    </source>
</reference>
<dbReference type="Gene3D" id="3.40.50.2000">
    <property type="entry name" value="Glycogen Phosphorylase B"/>
    <property type="match status" value="2"/>
</dbReference>
<feature type="domain" description="Glycosyltransferase subfamily 4-like N-terminal" evidence="1">
    <location>
        <begin position="14"/>
        <end position="164"/>
    </location>
</feature>
<dbReference type="InterPro" id="IPR050194">
    <property type="entry name" value="Glycosyltransferase_grp1"/>
</dbReference>
<dbReference type="Proteomes" id="UP001321825">
    <property type="component" value="Chromosome"/>
</dbReference>
<gene>
    <name evidence="2" type="ORF">MIT9_P2326</name>
</gene>
<proteinExistence type="predicted"/>
<dbReference type="KEGG" id="mcau:MIT9_P2326"/>
<organism evidence="2 3">
    <name type="scientific">Methylomarinovum caldicuralii</name>
    <dbReference type="NCBI Taxonomy" id="438856"/>
    <lineage>
        <taxon>Bacteria</taxon>
        <taxon>Pseudomonadati</taxon>
        <taxon>Pseudomonadota</taxon>
        <taxon>Gammaproteobacteria</taxon>
        <taxon>Methylococcales</taxon>
        <taxon>Methylothermaceae</taxon>
        <taxon>Methylomarinovum</taxon>
    </lineage>
</organism>
<evidence type="ECO:0000313" key="3">
    <source>
        <dbReference type="Proteomes" id="UP001321825"/>
    </source>
</evidence>
<sequence length="375" mass="40076">MRALLLTRNFPPLWGGMERLNLHLAAELAQRGPVRVVAPAGAAAHAPAGVEVAEVPGKPLWRFVSATSRVGVREAKRFRPDVILAGSGLTAFMTLAAARRSGALAAAYVHGLDLTVRHPLYRALWLPAIRRLDRVIANSRATAELARRIGVPDHRIAIVHPGVDMPVAGVEERRRQRRAFRAEHGLGERPLLLSVGRLTARKGVGRFVREVLPAIVKEVPEVCLVIVGDAPKDALAARAETPAMILETAEAAGVAENVRLLGFVPEIMLEAAFFAADVHVFPVRHLPDDPEGFGMVAVEAAAHGLPTVAYATGGVVDAVADGVSGRLVPPEDGAEFARAVVEMLKRPPAAEGIREFAAGFAWPRFGQAVFEALQP</sequence>
<evidence type="ECO:0000259" key="1">
    <source>
        <dbReference type="Pfam" id="PF13439"/>
    </source>
</evidence>
<dbReference type="PANTHER" id="PTHR45947:SF3">
    <property type="entry name" value="SULFOQUINOVOSYL TRANSFERASE SQD2"/>
    <property type="match status" value="1"/>
</dbReference>